<dbReference type="Proteomes" id="UP000029665">
    <property type="component" value="Unassembled WGS sequence"/>
</dbReference>
<proteinExistence type="inferred from homology"/>
<dbReference type="Gene3D" id="1.10.630.10">
    <property type="entry name" value="Cytochrome P450"/>
    <property type="match status" value="1"/>
</dbReference>
<comment type="caution">
    <text evidence="9">The sequence shown here is derived from an EMBL/GenBank/DDBJ whole genome shotgun (WGS) entry which is preliminary data.</text>
</comment>
<protein>
    <recommendedName>
        <fullName evidence="11">Cytochrome P450</fullName>
    </recommendedName>
</protein>
<keyword evidence="8" id="KW-0503">Monooxygenase</keyword>
<dbReference type="GO" id="GO:0004497">
    <property type="term" value="F:monooxygenase activity"/>
    <property type="evidence" value="ECO:0007669"/>
    <property type="project" value="UniProtKB-KW"/>
</dbReference>
<evidence type="ECO:0000256" key="3">
    <source>
        <dbReference type="ARBA" id="ARBA00010617"/>
    </source>
</evidence>
<sequence>MVPIFYKVGDLLMEAIHDRVRQGDQEIDMAVWLGRTALELIGQGGLGYSFGHLVEDEKNEYAVALRKFPHAIGSVAALRRFLPYLPTIRFAGIGRRLLEWIPHDGVRSLIEISDILWDRSLAIYTEKKHALEQGDVAVAKQIGEGKDIMSILLKANMDASDGDKLDEDELIGQMKSVLCNGTLILAAVDTTSSALSTILWRLSENPEVQQRLREEVISAGVDEGLEYDSLMGLPYLEAVCRETLRLARRDIVLPLSKPITGVDGKAVHEILVPKDTTVVVGLLNCNREKSLWGEDAHEWKPERWLSPLPPTLMQAKIPGIYSNLMTFLGGGRACMFVTYPFQ</sequence>
<keyword evidence="6" id="KW-0560">Oxidoreductase</keyword>
<keyword evidence="4" id="KW-0349">Heme</keyword>
<dbReference type="HOGENOM" id="CLU_001570_5_11_1"/>
<evidence type="ECO:0000256" key="1">
    <source>
        <dbReference type="ARBA" id="ARBA00001971"/>
    </source>
</evidence>
<accession>A0A060SN66</accession>
<dbReference type="PANTHER" id="PTHR24305:SF166">
    <property type="entry name" value="CYTOCHROME P450 12A4, MITOCHONDRIAL-RELATED"/>
    <property type="match status" value="1"/>
</dbReference>
<evidence type="ECO:0008006" key="11">
    <source>
        <dbReference type="Google" id="ProtNLM"/>
    </source>
</evidence>
<dbReference type="Pfam" id="PF00067">
    <property type="entry name" value="p450"/>
    <property type="match status" value="1"/>
</dbReference>
<dbReference type="GO" id="GO:0016705">
    <property type="term" value="F:oxidoreductase activity, acting on paired donors, with incorporation or reduction of molecular oxygen"/>
    <property type="evidence" value="ECO:0007669"/>
    <property type="project" value="InterPro"/>
</dbReference>
<comment type="cofactor">
    <cofactor evidence="1">
        <name>heme</name>
        <dbReference type="ChEBI" id="CHEBI:30413"/>
    </cofactor>
</comment>
<keyword evidence="10" id="KW-1185">Reference proteome</keyword>
<keyword evidence="5" id="KW-0479">Metal-binding</keyword>
<dbReference type="OrthoDB" id="1470350at2759"/>
<dbReference type="OMA" id="LLEWIPH"/>
<dbReference type="InterPro" id="IPR036396">
    <property type="entry name" value="Cyt_P450_sf"/>
</dbReference>
<evidence type="ECO:0000256" key="6">
    <source>
        <dbReference type="ARBA" id="ARBA00023002"/>
    </source>
</evidence>
<dbReference type="GO" id="GO:0005506">
    <property type="term" value="F:iron ion binding"/>
    <property type="evidence" value="ECO:0007669"/>
    <property type="project" value="InterPro"/>
</dbReference>
<evidence type="ECO:0000313" key="10">
    <source>
        <dbReference type="Proteomes" id="UP000029665"/>
    </source>
</evidence>
<reference evidence="9" key="1">
    <citation type="submission" date="2014-01" db="EMBL/GenBank/DDBJ databases">
        <title>The genome of the white-rot fungus Pycnoporus cinnabarinus: a basidiomycete model with a versatile arsenal for lignocellulosic biomass breakdown.</title>
        <authorList>
            <person name="Levasseur A."/>
            <person name="Lomascolo A."/>
            <person name="Ruiz-Duenas F.J."/>
            <person name="Uzan E."/>
            <person name="Piumi F."/>
            <person name="Kues U."/>
            <person name="Ram A.F.J."/>
            <person name="Murat C."/>
            <person name="Haon M."/>
            <person name="Benoit I."/>
            <person name="Arfi Y."/>
            <person name="Chevret D."/>
            <person name="Drula E."/>
            <person name="Kwon M.J."/>
            <person name="Gouret P."/>
            <person name="Lesage-Meessen L."/>
            <person name="Lombard V."/>
            <person name="Mariette J."/>
            <person name="Noirot C."/>
            <person name="Park J."/>
            <person name="Patyshakuliyeva A."/>
            <person name="Wieneger R.A.B."/>
            <person name="Wosten H.A.B."/>
            <person name="Martin F."/>
            <person name="Coutinho P.M."/>
            <person name="de Vries R."/>
            <person name="Martinez A.T."/>
            <person name="Klopp C."/>
            <person name="Pontarotti P."/>
            <person name="Henrissat B."/>
            <person name="Record E."/>
        </authorList>
    </citation>
    <scope>NUCLEOTIDE SEQUENCE [LARGE SCALE GENOMIC DNA]</scope>
    <source>
        <strain evidence="9">BRFM137</strain>
    </source>
</reference>
<dbReference type="AlphaFoldDB" id="A0A060SN66"/>
<organism evidence="9 10">
    <name type="scientific">Pycnoporus cinnabarinus</name>
    <name type="common">Cinnabar-red polypore</name>
    <name type="synonym">Trametes cinnabarina</name>
    <dbReference type="NCBI Taxonomy" id="5643"/>
    <lineage>
        <taxon>Eukaryota</taxon>
        <taxon>Fungi</taxon>
        <taxon>Dikarya</taxon>
        <taxon>Basidiomycota</taxon>
        <taxon>Agaricomycotina</taxon>
        <taxon>Agaricomycetes</taxon>
        <taxon>Polyporales</taxon>
        <taxon>Polyporaceae</taxon>
        <taxon>Trametes</taxon>
    </lineage>
</organism>
<evidence type="ECO:0000256" key="2">
    <source>
        <dbReference type="ARBA" id="ARBA00005179"/>
    </source>
</evidence>
<dbReference type="InterPro" id="IPR050121">
    <property type="entry name" value="Cytochrome_P450_monoxygenase"/>
</dbReference>
<evidence type="ECO:0000256" key="7">
    <source>
        <dbReference type="ARBA" id="ARBA00023004"/>
    </source>
</evidence>
<dbReference type="STRING" id="5643.A0A060SN66"/>
<name>A0A060SN66_PYCCI</name>
<keyword evidence="7" id="KW-0408">Iron</keyword>
<comment type="similarity">
    <text evidence="3">Belongs to the cytochrome P450 family.</text>
</comment>
<dbReference type="InterPro" id="IPR001128">
    <property type="entry name" value="Cyt_P450"/>
</dbReference>
<dbReference type="GO" id="GO:0020037">
    <property type="term" value="F:heme binding"/>
    <property type="evidence" value="ECO:0007669"/>
    <property type="project" value="InterPro"/>
</dbReference>
<evidence type="ECO:0000313" key="9">
    <source>
        <dbReference type="EMBL" id="CDO75795.1"/>
    </source>
</evidence>
<comment type="pathway">
    <text evidence="2">Secondary metabolite biosynthesis.</text>
</comment>
<dbReference type="PANTHER" id="PTHR24305">
    <property type="entry name" value="CYTOCHROME P450"/>
    <property type="match status" value="1"/>
</dbReference>
<evidence type="ECO:0000256" key="4">
    <source>
        <dbReference type="ARBA" id="ARBA00022617"/>
    </source>
</evidence>
<evidence type="ECO:0000256" key="5">
    <source>
        <dbReference type="ARBA" id="ARBA00022723"/>
    </source>
</evidence>
<evidence type="ECO:0000256" key="8">
    <source>
        <dbReference type="ARBA" id="ARBA00023033"/>
    </source>
</evidence>
<gene>
    <name evidence="9" type="ORF">BN946_scf184934.g10</name>
</gene>
<dbReference type="EMBL" id="CCBP010000295">
    <property type="protein sequence ID" value="CDO75795.1"/>
    <property type="molecule type" value="Genomic_DNA"/>
</dbReference>
<dbReference type="SUPFAM" id="SSF48264">
    <property type="entry name" value="Cytochrome P450"/>
    <property type="match status" value="1"/>
</dbReference>